<evidence type="ECO:0000313" key="2">
    <source>
        <dbReference type="WBParaSite" id="JU765_v2.g14713.t1"/>
    </source>
</evidence>
<accession>A0AC34QBI1</accession>
<sequence length="72" mass="8491">MLFLYYSIFLGGLIYFFFIRFSVISRVIGIVLIVGGVKYFGSDLRVFYRFKLSLKLLVFKTENIFCRDISIN</sequence>
<proteinExistence type="predicted"/>
<evidence type="ECO:0000313" key="1">
    <source>
        <dbReference type="Proteomes" id="UP000887576"/>
    </source>
</evidence>
<protein>
    <submittedName>
        <fullName evidence="2">NADH dehydrogenase subunit 4L</fullName>
    </submittedName>
</protein>
<dbReference type="WBParaSite" id="JU765_v2.g14713.t1">
    <property type="protein sequence ID" value="JU765_v2.g14713.t1"/>
    <property type="gene ID" value="JU765_v2.g14713"/>
</dbReference>
<organism evidence="1 2">
    <name type="scientific">Panagrolaimus sp. JU765</name>
    <dbReference type="NCBI Taxonomy" id="591449"/>
    <lineage>
        <taxon>Eukaryota</taxon>
        <taxon>Metazoa</taxon>
        <taxon>Ecdysozoa</taxon>
        <taxon>Nematoda</taxon>
        <taxon>Chromadorea</taxon>
        <taxon>Rhabditida</taxon>
        <taxon>Tylenchina</taxon>
        <taxon>Panagrolaimomorpha</taxon>
        <taxon>Panagrolaimoidea</taxon>
        <taxon>Panagrolaimidae</taxon>
        <taxon>Panagrolaimus</taxon>
    </lineage>
</organism>
<dbReference type="Proteomes" id="UP000887576">
    <property type="component" value="Unplaced"/>
</dbReference>
<reference evidence="2" key="1">
    <citation type="submission" date="2022-11" db="UniProtKB">
        <authorList>
            <consortium name="WormBaseParasite"/>
        </authorList>
    </citation>
    <scope>IDENTIFICATION</scope>
</reference>
<name>A0AC34QBI1_9BILA</name>